<dbReference type="RefSeq" id="XP_003646773.1">
    <property type="nucleotide sequence ID" value="XM_003646725.1"/>
</dbReference>
<dbReference type="InterPro" id="IPR050675">
    <property type="entry name" value="OAF3"/>
</dbReference>
<evidence type="ECO:0000256" key="8">
    <source>
        <dbReference type="ARBA" id="ARBA00023125"/>
    </source>
</evidence>
<dbReference type="KEGG" id="erc:Ecym_5183"/>
<feature type="domain" description="Zn(2)-C6 fungal-type" evidence="15">
    <location>
        <begin position="13"/>
        <end position="45"/>
    </location>
</feature>
<keyword evidence="11" id="KW-0539">Nucleus</keyword>
<evidence type="ECO:0000256" key="9">
    <source>
        <dbReference type="ARBA" id="ARBA00023128"/>
    </source>
</evidence>
<dbReference type="eggNOG" id="ENOG502QQCV">
    <property type="taxonomic scope" value="Eukaryota"/>
</dbReference>
<dbReference type="HOGENOM" id="CLU_018684_0_0_1"/>
<dbReference type="PROSITE" id="PS00463">
    <property type="entry name" value="ZN2_CY6_FUNGAL_1"/>
    <property type="match status" value="1"/>
</dbReference>
<evidence type="ECO:0000256" key="10">
    <source>
        <dbReference type="ARBA" id="ARBA00023163"/>
    </source>
</evidence>
<dbReference type="GO" id="GO:0000981">
    <property type="term" value="F:DNA-binding transcription factor activity, RNA polymerase II-specific"/>
    <property type="evidence" value="ECO:0007669"/>
    <property type="project" value="InterPro"/>
</dbReference>
<comment type="similarity">
    <text evidence="13">Belongs to the OAF3 family.</text>
</comment>
<dbReference type="GO" id="GO:0000978">
    <property type="term" value="F:RNA polymerase II cis-regulatory region sequence-specific DNA binding"/>
    <property type="evidence" value="ECO:0007669"/>
    <property type="project" value="TreeGrafter"/>
</dbReference>
<gene>
    <name evidence="16" type="ordered locus">Ecym_5183</name>
</gene>
<keyword evidence="10" id="KW-0804">Transcription</keyword>
<organism evidence="16 17">
    <name type="scientific">Eremothecium cymbalariae (strain CBS 270.75 / DBVPG 7215 / KCTC 17166 / NRRL Y-17582)</name>
    <name type="common">Yeast</name>
    <dbReference type="NCBI Taxonomy" id="931890"/>
    <lineage>
        <taxon>Eukaryota</taxon>
        <taxon>Fungi</taxon>
        <taxon>Dikarya</taxon>
        <taxon>Ascomycota</taxon>
        <taxon>Saccharomycotina</taxon>
        <taxon>Saccharomycetes</taxon>
        <taxon>Saccharomycetales</taxon>
        <taxon>Saccharomycetaceae</taxon>
        <taxon>Eremothecium</taxon>
    </lineage>
</organism>
<dbReference type="PANTHER" id="PTHR31069:SF33">
    <property type="entry name" value="OLEATE ACTIVATED TRANSCRIPTION FACTOR 3"/>
    <property type="match status" value="1"/>
</dbReference>
<keyword evidence="8" id="KW-0238">DNA-binding</keyword>
<keyword evidence="9" id="KW-0496">Mitochondrion</keyword>
<dbReference type="Gene3D" id="4.10.240.10">
    <property type="entry name" value="Zn(2)-C6 fungal-type DNA-binding domain"/>
    <property type="match status" value="1"/>
</dbReference>
<evidence type="ECO:0000259" key="15">
    <source>
        <dbReference type="PROSITE" id="PS50048"/>
    </source>
</evidence>
<dbReference type="Proteomes" id="UP000006790">
    <property type="component" value="Chromosome 5"/>
</dbReference>
<evidence type="ECO:0000256" key="3">
    <source>
        <dbReference type="ARBA" id="ARBA00022490"/>
    </source>
</evidence>
<keyword evidence="6" id="KW-0862">Zinc</keyword>
<dbReference type="GO" id="GO:0008270">
    <property type="term" value="F:zinc ion binding"/>
    <property type="evidence" value="ECO:0007669"/>
    <property type="project" value="InterPro"/>
</dbReference>
<evidence type="ECO:0000256" key="14">
    <source>
        <dbReference type="ARBA" id="ARBA00040584"/>
    </source>
</evidence>
<name>I6ND14_ERECY</name>
<evidence type="ECO:0000256" key="4">
    <source>
        <dbReference type="ARBA" id="ARBA00022491"/>
    </source>
</evidence>
<evidence type="ECO:0000256" key="12">
    <source>
        <dbReference type="ARBA" id="ARBA00037679"/>
    </source>
</evidence>
<evidence type="ECO:0000256" key="5">
    <source>
        <dbReference type="ARBA" id="ARBA00022723"/>
    </source>
</evidence>
<dbReference type="AlphaFoldDB" id="I6ND14"/>
<dbReference type="InterPro" id="IPR001138">
    <property type="entry name" value="Zn2Cys6_DnaBD"/>
</dbReference>
<keyword evidence="4" id="KW-0678">Repressor</keyword>
<dbReference type="CDD" id="cd00067">
    <property type="entry name" value="GAL4"/>
    <property type="match status" value="1"/>
</dbReference>
<evidence type="ECO:0000256" key="13">
    <source>
        <dbReference type="ARBA" id="ARBA00038234"/>
    </source>
</evidence>
<dbReference type="GO" id="GO:0005634">
    <property type="term" value="C:nucleus"/>
    <property type="evidence" value="ECO:0007669"/>
    <property type="project" value="TreeGrafter"/>
</dbReference>
<dbReference type="OrthoDB" id="2406834at2759"/>
<evidence type="ECO:0000313" key="16">
    <source>
        <dbReference type="EMBL" id="AET39956.1"/>
    </source>
</evidence>
<protein>
    <recommendedName>
        <fullName evidence="14">Oleate activated transcription factor 3</fullName>
    </recommendedName>
</protein>
<evidence type="ECO:0000256" key="1">
    <source>
        <dbReference type="ARBA" id="ARBA00004173"/>
    </source>
</evidence>
<sequence length="810" mass="94170">MSQVKRRHRLTLVCTNCKRRKSRCDRGKPACGNCIRLGNRETCQYFPAALGTEGEFDEVSIDSNVSCLQNKWQFVRIHSPNMVDLMAGKILICGKRSATWIIDPLGTEAIQNRDVYLELFNIFVHVSIRKTIGKLRAISKSDCQQQGRSLPNSVKHLMEIDNGQVEPESSHSLLSKHQKVYRSLFEKYANNRFQLRKQFCDTGNVDEDNELVKVYLVDKQIFLQKVWPHFKRYILYLIPIYDPEVLLIGIQQLYKDFETNGKLSSKNHDFIIFATILLITRLVQLSIRFDKCTITNAKYNRIADIKTEAYVAVVNHCLLRFKIFRKVTLPQLQCLLLLRFHNWSSPMDGDGEALQYSNVLMGTIYASCLEMGINWLCMKCPSRYDFENIQKKQFGLKSEDHVNSGFETTDDDLMRLYQQIWAVVLHWDRNLSLLTGKEPIIGKSLKFEQREVANWHVNMISTDYLKWSLLNIISDSYNEVDLTELTSILKQLKNQVAMYAGNSPLDFEQELILQAVNLSLVHAAFIESRSNFSSFGFSDVHSELVERIIHLAKLCFHYFYDPPTSEHQYSRFYTNKIVEVVLHRLCNIMPGLVLRISGSPKAPSVKAGMVRFYYNLCSLYFNELGYDYYQVLKRLFESKVKYKIIEQSNEPLEIMFGYLVHEVAQGNQEKLLKLEFVKSIYEEYKSLQDENNNCDLTKLWKQLMPFEEIDENNEIWSLFGESTFLEGKYEEYNLFSSFYDYASKMLTEDTKLAATLPLTEDISAQSATQLNIENGRYQFDLLEGILDPLDFISWLDDATYQTIQQSVEPT</sequence>
<accession>I6ND14</accession>
<comment type="function">
    <text evidence="12">Transcriptional inhibitor with a significantly increased number of target genes in response to oleate.</text>
</comment>
<proteinExistence type="inferred from homology"/>
<dbReference type="OMA" id="WCAPEDG"/>
<keyword evidence="3" id="KW-0963">Cytoplasm</keyword>
<dbReference type="InParanoid" id="I6ND14"/>
<evidence type="ECO:0000256" key="11">
    <source>
        <dbReference type="ARBA" id="ARBA00023242"/>
    </source>
</evidence>
<keyword evidence="17" id="KW-1185">Reference proteome</keyword>
<dbReference type="GeneID" id="11470702"/>
<evidence type="ECO:0000313" key="17">
    <source>
        <dbReference type="Proteomes" id="UP000006790"/>
    </source>
</evidence>
<dbReference type="GO" id="GO:0045944">
    <property type="term" value="P:positive regulation of transcription by RNA polymerase II"/>
    <property type="evidence" value="ECO:0007669"/>
    <property type="project" value="TreeGrafter"/>
</dbReference>
<dbReference type="STRING" id="931890.I6ND14"/>
<dbReference type="FunCoup" id="I6ND14">
    <property type="interactions" value="180"/>
</dbReference>
<evidence type="ECO:0000256" key="6">
    <source>
        <dbReference type="ARBA" id="ARBA00022833"/>
    </source>
</evidence>
<dbReference type="PROSITE" id="PS50048">
    <property type="entry name" value="ZN2_CY6_FUNGAL_2"/>
    <property type="match status" value="1"/>
</dbReference>
<dbReference type="Pfam" id="PF00172">
    <property type="entry name" value="Zn_clus"/>
    <property type="match status" value="1"/>
</dbReference>
<dbReference type="InterPro" id="IPR036864">
    <property type="entry name" value="Zn2-C6_fun-type_DNA-bd_sf"/>
</dbReference>
<evidence type="ECO:0000256" key="2">
    <source>
        <dbReference type="ARBA" id="ARBA00004496"/>
    </source>
</evidence>
<dbReference type="SMART" id="SM00066">
    <property type="entry name" value="GAL4"/>
    <property type="match status" value="1"/>
</dbReference>
<dbReference type="EMBL" id="CP002501">
    <property type="protein sequence ID" value="AET39956.1"/>
    <property type="molecule type" value="Genomic_DNA"/>
</dbReference>
<evidence type="ECO:0000256" key="7">
    <source>
        <dbReference type="ARBA" id="ARBA00023015"/>
    </source>
</evidence>
<dbReference type="SUPFAM" id="SSF57701">
    <property type="entry name" value="Zn2/Cys6 DNA-binding domain"/>
    <property type="match status" value="1"/>
</dbReference>
<keyword evidence="7" id="KW-0805">Transcription regulation</keyword>
<reference evidence="16 17" key="1">
    <citation type="journal article" date="2011" name="G3 (Bethesda)">
        <title>Genome evolution in the Eremothecium clade of the Saccharomyces complex revealed by comparative genomics.</title>
        <authorList>
            <person name="Wendland J."/>
            <person name="Walther A."/>
        </authorList>
    </citation>
    <scope>NUCLEOTIDE SEQUENCE [LARGE SCALE GENOMIC DNA]</scope>
    <source>
        <strain evidence="17">CBS 270.75 / DBVPG 7215 / KCTC 17166 / NRRL Y-17582</strain>
    </source>
</reference>
<dbReference type="PANTHER" id="PTHR31069">
    <property type="entry name" value="OLEATE-ACTIVATED TRANSCRIPTION FACTOR 1-RELATED"/>
    <property type="match status" value="1"/>
</dbReference>
<dbReference type="GO" id="GO:0005739">
    <property type="term" value="C:mitochondrion"/>
    <property type="evidence" value="ECO:0007669"/>
    <property type="project" value="UniProtKB-SubCell"/>
</dbReference>
<comment type="subcellular location">
    <subcellularLocation>
        <location evidence="2">Cytoplasm</location>
    </subcellularLocation>
    <subcellularLocation>
        <location evidence="1">Mitochondrion</location>
    </subcellularLocation>
</comment>
<keyword evidence="5" id="KW-0479">Metal-binding</keyword>